<dbReference type="InterPro" id="IPR036638">
    <property type="entry name" value="HLH_DNA-bd_sf"/>
</dbReference>
<comment type="caution">
    <text evidence="8">The sequence shown here is derived from an EMBL/GenBank/DDBJ whole genome shotgun (WGS) entry which is preliminary data.</text>
</comment>
<keyword evidence="5" id="KW-0539">Nucleus</keyword>
<dbReference type="SMART" id="SM00353">
    <property type="entry name" value="HLH"/>
    <property type="match status" value="1"/>
</dbReference>
<evidence type="ECO:0000313" key="9">
    <source>
        <dbReference type="Proteomes" id="UP000218231"/>
    </source>
</evidence>
<dbReference type="Proteomes" id="UP000218231">
    <property type="component" value="Unassembled WGS sequence"/>
</dbReference>
<dbReference type="PANTHER" id="PTHR11969:SF54">
    <property type="entry name" value="MAD-LIKE PROTEIN 1"/>
    <property type="match status" value="1"/>
</dbReference>
<keyword evidence="4" id="KW-0804">Transcription</keyword>
<dbReference type="CDD" id="cd11401">
    <property type="entry name" value="bHLHzip_Mad"/>
    <property type="match status" value="1"/>
</dbReference>
<evidence type="ECO:0000313" key="8">
    <source>
        <dbReference type="EMBL" id="PAV65334.1"/>
    </source>
</evidence>
<dbReference type="Pfam" id="PF00010">
    <property type="entry name" value="HLH"/>
    <property type="match status" value="1"/>
</dbReference>
<evidence type="ECO:0000256" key="2">
    <source>
        <dbReference type="ARBA" id="ARBA00023015"/>
    </source>
</evidence>
<dbReference type="Gene3D" id="4.10.280.10">
    <property type="entry name" value="Helix-loop-helix DNA-binding domain"/>
    <property type="match status" value="1"/>
</dbReference>
<keyword evidence="3" id="KW-0238">DNA-binding</keyword>
<dbReference type="GO" id="GO:0046983">
    <property type="term" value="F:protein dimerization activity"/>
    <property type="evidence" value="ECO:0007669"/>
    <property type="project" value="InterPro"/>
</dbReference>
<proteinExistence type="predicted"/>
<comment type="subcellular location">
    <subcellularLocation>
        <location evidence="1">Nucleus</location>
    </subcellularLocation>
</comment>
<keyword evidence="2" id="KW-0805">Transcription regulation</keyword>
<evidence type="ECO:0000256" key="3">
    <source>
        <dbReference type="ARBA" id="ARBA00023125"/>
    </source>
</evidence>
<evidence type="ECO:0000256" key="4">
    <source>
        <dbReference type="ARBA" id="ARBA00023163"/>
    </source>
</evidence>
<dbReference type="OrthoDB" id="5920083at2759"/>
<dbReference type="EMBL" id="LIAE01010213">
    <property type="protein sequence ID" value="PAV65334.1"/>
    <property type="molecule type" value="Genomic_DNA"/>
</dbReference>
<dbReference type="GO" id="GO:0000981">
    <property type="term" value="F:DNA-binding transcription factor activity, RNA polymerase II-specific"/>
    <property type="evidence" value="ECO:0007669"/>
    <property type="project" value="TreeGrafter"/>
</dbReference>
<dbReference type="InterPro" id="IPR011598">
    <property type="entry name" value="bHLH_dom"/>
</dbReference>
<evidence type="ECO:0000256" key="1">
    <source>
        <dbReference type="ARBA" id="ARBA00004123"/>
    </source>
</evidence>
<feature type="region of interest" description="Disordered" evidence="6">
    <location>
        <begin position="217"/>
        <end position="244"/>
    </location>
</feature>
<evidence type="ECO:0000256" key="6">
    <source>
        <dbReference type="SAM" id="MobiDB-lite"/>
    </source>
</evidence>
<reference evidence="8 9" key="1">
    <citation type="journal article" date="2017" name="Curr. Biol.">
        <title>Genome architecture and evolution of a unichromosomal asexual nematode.</title>
        <authorList>
            <person name="Fradin H."/>
            <person name="Zegar C."/>
            <person name="Gutwein M."/>
            <person name="Lucas J."/>
            <person name="Kovtun M."/>
            <person name="Corcoran D."/>
            <person name="Baugh L.R."/>
            <person name="Kiontke K."/>
            <person name="Gunsalus K."/>
            <person name="Fitch D.H."/>
            <person name="Piano F."/>
        </authorList>
    </citation>
    <scope>NUCLEOTIDE SEQUENCE [LARGE SCALE GENOMIC DNA]</scope>
    <source>
        <strain evidence="8">PF1309</strain>
    </source>
</reference>
<gene>
    <name evidence="8" type="ORF">WR25_13050</name>
</gene>
<accession>A0A2A2JUB2</accession>
<dbReference type="GO" id="GO:0005634">
    <property type="term" value="C:nucleus"/>
    <property type="evidence" value="ECO:0007669"/>
    <property type="project" value="UniProtKB-SubCell"/>
</dbReference>
<organism evidence="8 9">
    <name type="scientific">Diploscapter pachys</name>
    <dbReference type="NCBI Taxonomy" id="2018661"/>
    <lineage>
        <taxon>Eukaryota</taxon>
        <taxon>Metazoa</taxon>
        <taxon>Ecdysozoa</taxon>
        <taxon>Nematoda</taxon>
        <taxon>Chromadorea</taxon>
        <taxon>Rhabditida</taxon>
        <taxon>Rhabditina</taxon>
        <taxon>Rhabditomorpha</taxon>
        <taxon>Rhabditoidea</taxon>
        <taxon>Rhabditidae</taxon>
        <taxon>Diploscapter</taxon>
    </lineage>
</organism>
<dbReference type="PROSITE" id="PS50888">
    <property type="entry name" value="BHLH"/>
    <property type="match status" value="1"/>
</dbReference>
<dbReference type="SUPFAM" id="SSF47459">
    <property type="entry name" value="HLH, helix-loop-helix DNA-binding domain"/>
    <property type="match status" value="1"/>
</dbReference>
<protein>
    <recommendedName>
        <fullName evidence="7">BHLH domain-containing protein</fullName>
    </recommendedName>
</protein>
<evidence type="ECO:0000256" key="5">
    <source>
        <dbReference type="ARBA" id="ARBA00023242"/>
    </source>
</evidence>
<feature type="domain" description="BHLH" evidence="7">
    <location>
        <begin position="133"/>
        <end position="185"/>
    </location>
</feature>
<feature type="compositionally biased region" description="Polar residues" evidence="6">
    <location>
        <begin position="220"/>
        <end position="233"/>
    </location>
</feature>
<sequence length="320" mass="34229">MDTQQLSIDTLLTAARLLETHLAAAQHQTGQAQGLSFAASQLSPLPLPNTQSTVLLPAAVLAASSLPQQLHNSLVVASSSPLEYSIEQQPDFRDLVGKIRVAGSPKFCSSASTSAYPYNISPSPSRKSSASKNSRAAHNELEKTRRANLRGYLEKLKSLVPPIADASRNTTLALLTRARDHIKDLLAIKATLDARKNEAEIRRRQLLAELAALGGAPEQQPMTSEAVSVTSSRPESRCDSLSSARLSRDSPMIFLEYSPSNKPSAQSPRPAATMLIDPVAEGLLPAMPALPISFPRPAPTVFPSSIFDLICANANQATVH</sequence>
<dbReference type="AlphaFoldDB" id="A0A2A2JUB2"/>
<dbReference type="PANTHER" id="PTHR11969">
    <property type="entry name" value="MAX DIMERIZATION, MAD"/>
    <property type="match status" value="1"/>
</dbReference>
<feature type="compositionally biased region" description="Low complexity" evidence="6">
    <location>
        <begin position="121"/>
        <end position="136"/>
    </location>
</feature>
<feature type="region of interest" description="Disordered" evidence="6">
    <location>
        <begin position="118"/>
        <end position="141"/>
    </location>
</feature>
<dbReference type="GO" id="GO:0000978">
    <property type="term" value="F:RNA polymerase II cis-regulatory region sequence-specific DNA binding"/>
    <property type="evidence" value="ECO:0007669"/>
    <property type="project" value="TreeGrafter"/>
</dbReference>
<name>A0A2A2JUB2_9BILA</name>
<dbReference type="STRING" id="2018661.A0A2A2JUB2"/>
<evidence type="ECO:0000259" key="7">
    <source>
        <dbReference type="PROSITE" id="PS50888"/>
    </source>
</evidence>
<keyword evidence="9" id="KW-1185">Reference proteome</keyword>